<dbReference type="RefSeq" id="WP_158949990.1">
    <property type="nucleotide sequence ID" value="NZ_CP046913.1"/>
</dbReference>
<dbReference type="InterPro" id="IPR004089">
    <property type="entry name" value="MCPsignal_dom"/>
</dbReference>
<feature type="domain" description="Methyl-accepting transducer" evidence="7">
    <location>
        <begin position="263"/>
        <end position="492"/>
    </location>
</feature>
<proteinExistence type="inferred from homology"/>
<evidence type="ECO:0000256" key="5">
    <source>
        <dbReference type="SAM" id="Phobius"/>
    </source>
</evidence>
<dbReference type="GO" id="GO:0004888">
    <property type="term" value="F:transmembrane signaling receptor activity"/>
    <property type="evidence" value="ECO:0007669"/>
    <property type="project" value="TreeGrafter"/>
</dbReference>
<keyword evidence="2" id="KW-0488">Methylation</keyword>
<comment type="similarity">
    <text evidence="3">Belongs to the methyl-accepting chemotaxis (MCP) protein family.</text>
</comment>
<dbReference type="FunFam" id="1.10.287.950:FF:000001">
    <property type="entry name" value="Methyl-accepting chemotaxis sensory transducer"/>
    <property type="match status" value="1"/>
</dbReference>
<keyword evidence="5" id="KW-0812">Transmembrane</keyword>
<keyword evidence="5" id="KW-0472">Membrane</keyword>
<evidence type="ECO:0000256" key="3">
    <source>
        <dbReference type="ARBA" id="ARBA00029447"/>
    </source>
</evidence>
<feature type="transmembrane region" description="Helical" evidence="5">
    <location>
        <begin position="182"/>
        <end position="204"/>
    </location>
</feature>
<accession>A0A7Z2GGP2</accession>
<evidence type="ECO:0000256" key="1">
    <source>
        <dbReference type="ARBA" id="ARBA00004370"/>
    </source>
</evidence>
<dbReference type="OrthoDB" id="1884279at2"/>
<gene>
    <name evidence="9" type="ORF">FAZ98_06800</name>
</gene>
<organism evidence="9 10">
    <name type="scientific">Paraburkholderia acidisoli</name>
    <dbReference type="NCBI Taxonomy" id="2571748"/>
    <lineage>
        <taxon>Bacteria</taxon>
        <taxon>Pseudomonadati</taxon>
        <taxon>Pseudomonadota</taxon>
        <taxon>Betaproteobacteria</taxon>
        <taxon>Burkholderiales</taxon>
        <taxon>Burkholderiaceae</taxon>
        <taxon>Paraburkholderia</taxon>
    </lineage>
</organism>
<dbReference type="PROSITE" id="PS50111">
    <property type="entry name" value="CHEMOTAXIS_TRANSDUC_2"/>
    <property type="match status" value="1"/>
</dbReference>
<dbReference type="SUPFAM" id="SSF58104">
    <property type="entry name" value="Methyl-accepting chemotaxis protein (MCP) signaling domain"/>
    <property type="match status" value="1"/>
</dbReference>
<dbReference type="Pfam" id="PF00672">
    <property type="entry name" value="HAMP"/>
    <property type="match status" value="1"/>
</dbReference>
<dbReference type="AlphaFoldDB" id="A0A7Z2GGP2"/>
<dbReference type="CDD" id="cd06225">
    <property type="entry name" value="HAMP"/>
    <property type="match status" value="1"/>
</dbReference>
<feature type="signal peptide" evidence="6">
    <location>
        <begin position="1"/>
        <end position="24"/>
    </location>
</feature>
<dbReference type="CDD" id="cd11386">
    <property type="entry name" value="MCP_signal"/>
    <property type="match status" value="1"/>
</dbReference>
<dbReference type="Gene3D" id="1.10.287.950">
    <property type="entry name" value="Methyl-accepting chemotaxis protein"/>
    <property type="match status" value="1"/>
</dbReference>
<evidence type="ECO:0000256" key="4">
    <source>
        <dbReference type="PROSITE-ProRule" id="PRU00284"/>
    </source>
</evidence>
<feature type="chain" id="PRO_5031007117" evidence="6">
    <location>
        <begin position="25"/>
        <end position="513"/>
    </location>
</feature>
<protein>
    <submittedName>
        <fullName evidence="9">HAMP domain-containing protein</fullName>
    </submittedName>
</protein>
<dbReference type="InterPro" id="IPR003660">
    <property type="entry name" value="HAMP_dom"/>
</dbReference>
<dbReference type="GO" id="GO:0007165">
    <property type="term" value="P:signal transduction"/>
    <property type="evidence" value="ECO:0007669"/>
    <property type="project" value="UniProtKB-KW"/>
</dbReference>
<evidence type="ECO:0000313" key="9">
    <source>
        <dbReference type="EMBL" id="QGZ61466.1"/>
    </source>
</evidence>
<name>A0A7Z2GGP2_9BURK</name>
<dbReference type="PANTHER" id="PTHR43531:SF14">
    <property type="entry name" value="METHYL-ACCEPTING CHEMOTAXIS PROTEIN I-RELATED"/>
    <property type="match status" value="1"/>
</dbReference>
<keyword evidence="4" id="KW-0807">Transducer</keyword>
<dbReference type="Proteomes" id="UP000433577">
    <property type="component" value="Chromosome 1"/>
</dbReference>
<evidence type="ECO:0000259" key="8">
    <source>
        <dbReference type="PROSITE" id="PS50885"/>
    </source>
</evidence>
<comment type="subcellular location">
    <subcellularLocation>
        <location evidence="1">Membrane</location>
    </subcellularLocation>
</comment>
<dbReference type="PROSITE" id="PS50885">
    <property type="entry name" value="HAMP"/>
    <property type="match status" value="1"/>
</dbReference>
<dbReference type="SMART" id="SM00283">
    <property type="entry name" value="MA"/>
    <property type="match status" value="1"/>
</dbReference>
<dbReference type="InterPro" id="IPR051310">
    <property type="entry name" value="MCP_chemotaxis"/>
</dbReference>
<dbReference type="PANTHER" id="PTHR43531">
    <property type="entry name" value="PROTEIN ICFG"/>
    <property type="match status" value="1"/>
</dbReference>
<dbReference type="GO" id="GO:0006935">
    <property type="term" value="P:chemotaxis"/>
    <property type="evidence" value="ECO:0007669"/>
    <property type="project" value="TreeGrafter"/>
</dbReference>
<reference evidence="9 10" key="1">
    <citation type="submission" date="2019-12" db="EMBL/GenBank/DDBJ databases">
        <title>Paraburkholderia acidiphila 7Q-K02 sp. nov and Paraburkholderia acidisoli DHF22 sp. nov., two strains isolated from forest soil.</title>
        <authorList>
            <person name="Gao Z."/>
            <person name="Qiu L."/>
        </authorList>
    </citation>
    <scope>NUCLEOTIDE SEQUENCE [LARGE SCALE GENOMIC DNA]</scope>
    <source>
        <strain evidence="9 10">DHF22</strain>
    </source>
</reference>
<evidence type="ECO:0000313" key="10">
    <source>
        <dbReference type="Proteomes" id="UP000433577"/>
    </source>
</evidence>
<keyword evidence="5" id="KW-1133">Transmembrane helix</keyword>
<evidence type="ECO:0000256" key="6">
    <source>
        <dbReference type="SAM" id="SignalP"/>
    </source>
</evidence>
<dbReference type="KEGG" id="pacs:FAZ98_06800"/>
<keyword evidence="10" id="KW-1185">Reference proteome</keyword>
<dbReference type="Pfam" id="PF00015">
    <property type="entry name" value="MCPsignal"/>
    <property type="match status" value="1"/>
</dbReference>
<dbReference type="SMART" id="SM00304">
    <property type="entry name" value="HAMP"/>
    <property type="match status" value="1"/>
</dbReference>
<dbReference type="GO" id="GO:0005886">
    <property type="term" value="C:plasma membrane"/>
    <property type="evidence" value="ECO:0007669"/>
    <property type="project" value="TreeGrafter"/>
</dbReference>
<keyword evidence="6" id="KW-0732">Signal</keyword>
<sequence length="513" mass="53638">MKLSRKIPLAFAASLTLMSAGAFYGIHTLNQAIDTYRVNVQASAANERMASATLVEFKLQVQEWKDTLLRGKDPAKLDKYWGQFQQRERTVDDLAATLQAKLPDGEARTLVTQFAAAHTAMGQGYRKGLEAFKAAGADPSAGDAQVAGVDRAPANLLDKAAHTIAADNAEVVADAARHAQRAIVVSALLMVAVFVFALAGGVLFSRAVTRPLGRAVDFARDVANGDLSTDLHAHGDDETAELLAALAQMQASLARVVSEVRGNAEGVATASAQIASGNLNLSSRTEEQAASLEETAASMEELTSIVRMNAENAQHATELAGTAAQTASRGGVVMREVVGTMQSIADSSNKVGEIIGLIDGIAFQTNILALNAAVEAARAGEQGRGFAVVAGEVRTLAQRSAAAAREIKELIAQSAQRVEAGSTLVANAGQIIDEIVGSVHRVTTTVGEISTASREQSTGIEQVNVAVTQMDEVTQQNAALVEEASAAAHALAEQAHALREAVAAFRLREPAFA</sequence>
<evidence type="ECO:0000259" key="7">
    <source>
        <dbReference type="PROSITE" id="PS50111"/>
    </source>
</evidence>
<evidence type="ECO:0000256" key="2">
    <source>
        <dbReference type="ARBA" id="ARBA00022481"/>
    </source>
</evidence>
<feature type="domain" description="HAMP" evidence="8">
    <location>
        <begin position="206"/>
        <end position="258"/>
    </location>
</feature>
<dbReference type="EMBL" id="CP046913">
    <property type="protein sequence ID" value="QGZ61466.1"/>
    <property type="molecule type" value="Genomic_DNA"/>
</dbReference>